<dbReference type="InterPro" id="IPR028098">
    <property type="entry name" value="Glyco_trans_4-like_N"/>
</dbReference>
<dbReference type="Pfam" id="PF00534">
    <property type="entry name" value="Glycos_transf_1"/>
    <property type="match status" value="1"/>
</dbReference>
<dbReference type="Gene3D" id="3.40.50.2000">
    <property type="entry name" value="Glycogen Phosphorylase B"/>
    <property type="match status" value="2"/>
</dbReference>
<dbReference type="CDD" id="cd03823">
    <property type="entry name" value="GT4_ExpE7-like"/>
    <property type="match status" value="1"/>
</dbReference>
<evidence type="ECO:0000313" key="3">
    <source>
        <dbReference type="EMBL" id="KAA9409944.1"/>
    </source>
</evidence>
<protein>
    <submittedName>
        <fullName evidence="3">Glycosyltransferase</fullName>
    </submittedName>
</protein>
<dbReference type="GO" id="GO:0016757">
    <property type="term" value="F:glycosyltransferase activity"/>
    <property type="evidence" value="ECO:0007669"/>
    <property type="project" value="InterPro"/>
</dbReference>
<dbReference type="Proteomes" id="UP000326244">
    <property type="component" value="Unassembled WGS sequence"/>
</dbReference>
<dbReference type="EMBL" id="RQWK01000001">
    <property type="protein sequence ID" value="KAA9409944.1"/>
    <property type="molecule type" value="Genomic_DNA"/>
</dbReference>
<dbReference type="InterPro" id="IPR001296">
    <property type="entry name" value="Glyco_trans_1"/>
</dbReference>
<evidence type="ECO:0000259" key="2">
    <source>
        <dbReference type="Pfam" id="PF13579"/>
    </source>
</evidence>
<feature type="domain" description="Glycosyltransferase subfamily 4-like N-terminal" evidence="2">
    <location>
        <begin position="17"/>
        <end position="206"/>
    </location>
</feature>
<accession>A0A5J5LKE0</accession>
<dbReference type="AlphaFoldDB" id="A0A5J5LKE0"/>
<dbReference type="Pfam" id="PF13579">
    <property type="entry name" value="Glyco_trans_4_4"/>
    <property type="match status" value="1"/>
</dbReference>
<reference evidence="3 4" key="1">
    <citation type="submission" date="2018-11" db="EMBL/GenBank/DDBJ databases">
        <title>Genomic analysis of Haloarcula hispanica CBA1121.</title>
        <authorList>
            <person name="Kim Y.B."/>
            <person name="Roh S.W."/>
        </authorList>
    </citation>
    <scope>NUCLEOTIDE SEQUENCE [LARGE SCALE GENOMIC DNA]</scope>
    <source>
        <strain evidence="3 4">CBA1121</strain>
    </source>
</reference>
<dbReference type="RefSeq" id="WP_151103439.1">
    <property type="nucleotide sequence ID" value="NZ_RQWK01000001.1"/>
</dbReference>
<dbReference type="PANTHER" id="PTHR45947">
    <property type="entry name" value="SULFOQUINOVOSYL TRANSFERASE SQD2"/>
    <property type="match status" value="1"/>
</dbReference>
<proteinExistence type="predicted"/>
<dbReference type="InterPro" id="IPR050194">
    <property type="entry name" value="Glycosyltransferase_grp1"/>
</dbReference>
<evidence type="ECO:0000313" key="4">
    <source>
        <dbReference type="Proteomes" id="UP000326244"/>
    </source>
</evidence>
<organism evidence="3 4">
    <name type="scientific">Haloarcula hispanica</name>
    <dbReference type="NCBI Taxonomy" id="51589"/>
    <lineage>
        <taxon>Archaea</taxon>
        <taxon>Methanobacteriati</taxon>
        <taxon>Methanobacteriota</taxon>
        <taxon>Stenosarchaea group</taxon>
        <taxon>Halobacteria</taxon>
        <taxon>Halobacteriales</taxon>
        <taxon>Haloarculaceae</taxon>
        <taxon>Haloarcula</taxon>
    </lineage>
</organism>
<dbReference type="SUPFAM" id="SSF53756">
    <property type="entry name" value="UDP-Glycosyltransferase/glycogen phosphorylase"/>
    <property type="match status" value="1"/>
</dbReference>
<keyword evidence="3" id="KW-0808">Transferase</keyword>
<feature type="domain" description="Glycosyl transferase family 1" evidence="1">
    <location>
        <begin position="230"/>
        <end position="365"/>
    </location>
</feature>
<dbReference type="PANTHER" id="PTHR45947:SF13">
    <property type="entry name" value="TRANSFERASE"/>
    <property type="match status" value="1"/>
</dbReference>
<evidence type="ECO:0000259" key="1">
    <source>
        <dbReference type="Pfam" id="PF00534"/>
    </source>
</evidence>
<name>A0A5J5LKE0_HALHI</name>
<sequence length="399" mass="44633">MTDIVFINGVFPPDQYGGAENYVQRIATEFKDRGYEVAILTTTPYKSQSSLKIKSEERKGIPVYRFYPANISHRSNGTGDNIATKALWHQFDTINPHAKRIVKQFLDDHDPDVVHTNNFMGISASAGKAVSESNARYVHTLHDYSLICPKSNLLRDMTLPEDELGVCEDPPPPCRMYASAKRKMIGKPDMVVGPSQHVIDVHQKHGFFADVEAVRIQHGIKEYAENISQNPSESILYVGKHLRAKGLDTLFEAIQTVPGVTLHLCGTGPYDTRSEEVAAELDNVEYHGFVSDKQLKELRQTVSAAVVPSIWMENSPLTIYESFAEGLPVIGADIGGIPELVDENRGRLFPPEDTQALVRQIRELALHTDTQPLKRNSLEWAKSRGMNNHVDLLSKVYEI</sequence>
<gene>
    <name evidence="3" type="ORF">EGO51_09055</name>
</gene>
<comment type="caution">
    <text evidence="3">The sequence shown here is derived from an EMBL/GenBank/DDBJ whole genome shotgun (WGS) entry which is preliminary data.</text>
</comment>